<dbReference type="KEGG" id="vg:30306172"/>
<dbReference type="RefSeq" id="YP_009321014.1">
    <property type="nucleotide sequence ID" value="NC_031903.1"/>
</dbReference>
<evidence type="ECO:0000313" key="4">
    <source>
        <dbReference type="Proteomes" id="UP000202158"/>
    </source>
</evidence>
<accession>A0A1D8KQR7</accession>
<dbReference type="Proteomes" id="UP000202158">
    <property type="component" value="Segment"/>
</dbReference>
<reference evidence="4 5" key="1">
    <citation type="journal article" date="2016" name="Virology">
        <title>The genomic content and context of auxiliary metabolic genes in marine cyanomyoviruses.</title>
        <authorList>
            <person name="Crummett L.T."/>
            <person name="Puxty R.J."/>
            <person name="Weihe C."/>
            <person name="Marston M.F."/>
            <person name="Martiny J.B."/>
        </authorList>
    </citation>
    <scope>NUCLEOTIDE SEQUENCE [LARGE SCALE GENOMIC DNA]</scope>
    <source>
        <strain evidence="2">0210CC35</strain>
        <strain evidence="3">1209TA19</strain>
    </source>
</reference>
<keyword evidence="1" id="KW-0175">Coiled coil</keyword>
<feature type="coiled-coil region" evidence="1">
    <location>
        <begin position="7"/>
        <end position="68"/>
    </location>
</feature>
<proteinExistence type="predicted"/>
<evidence type="ECO:0000313" key="2">
    <source>
        <dbReference type="EMBL" id="AOV60934.1"/>
    </source>
</evidence>
<gene>
    <name evidence="2" type="ORF">C350210_102</name>
    <name evidence="3" type="ORF">T191209_102</name>
</gene>
<keyword evidence="5" id="KW-1185">Reference proteome</keyword>
<evidence type="ECO:0000256" key="1">
    <source>
        <dbReference type="SAM" id="Coils"/>
    </source>
</evidence>
<organism evidence="2 5">
    <name type="scientific">Synechococcus phage S-CAM22</name>
    <dbReference type="NCBI Taxonomy" id="1883365"/>
    <lineage>
        <taxon>Viruses</taxon>
        <taxon>Duplodnaviria</taxon>
        <taxon>Heunggongvirae</taxon>
        <taxon>Uroviricota</taxon>
        <taxon>Caudoviricetes</taxon>
        <taxon>Pantevenvirales</taxon>
        <taxon>Kyanoviridae</taxon>
        <taxon>Alisovirus</taxon>
        <taxon>Alisovirus socal22</taxon>
    </lineage>
</organism>
<protein>
    <submittedName>
        <fullName evidence="2">Uncharacterized protein</fullName>
    </submittedName>
</protein>
<dbReference type="OrthoDB" id="23929at10239"/>
<evidence type="ECO:0000313" key="3">
    <source>
        <dbReference type="EMBL" id="AOV61362.1"/>
    </source>
</evidence>
<dbReference type="GeneID" id="30306172"/>
<evidence type="ECO:0000313" key="5">
    <source>
        <dbReference type="Proteomes" id="UP000241975"/>
    </source>
</evidence>
<dbReference type="Proteomes" id="UP000241975">
    <property type="component" value="Segment"/>
</dbReference>
<dbReference type="EMBL" id="KU686209">
    <property type="protein sequence ID" value="AOV61362.1"/>
    <property type="molecule type" value="Genomic_DNA"/>
</dbReference>
<sequence>MSCDLRNNMLDALRANAEGDIKKAKANVEIYLHHPVGIGEHPDVLAAIQEQLDIIAHAEERIEAIENYFTKHEHD</sequence>
<dbReference type="EMBL" id="KU686207">
    <property type="protein sequence ID" value="AOV60934.1"/>
    <property type="molecule type" value="Genomic_DNA"/>
</dbReference>
<name>A0A1D8KQR7_9CAUD</name>